<dbReference type="Proteomes" id="UP000048926">
    <property type="component" value="Unassembled WGS sequence"/>
</dbReference>
<dbReference type="OrthoDB" id="9768556at2"/>
<dbReference type="RefSeq" id="WP_055658954.1">
    <property type="nucleotide sequence ID" value="NZ_CXST01000002.1"/>
</dbReference>
<organism evidence="1 2">
    <name type="scientific">Roseibium aggregatum</name>
    <dbReference type="NCBI Taxonomy" id="187304"/>
    <lineage>
        <taxon>Bacteria</taxon>
        <taxon>Pseudomonadati</taxon>
        <taxon>Pseudomonadota</taxon>
        <taxon>Alphaproteobacteria</taxon>
        <taxon>Hyphomicrobiales</taxon>
        <taxon>Stappiaceae</taxon>
        <taxon>Roseibium</taxon>
    </lineage>
</organism>
<dbReference type="InterPro" id="IPR027417">
    <property type="entry name" value="P-loop_NTPase"/>
</dbReference>
<reference evidence="2" key="1">
    <citation type="submission" date="2015-07" db="EMBL/GenBank/DDBJ databases">
        <authorList>
            <person name="Rodrigo-Torres Lidia"/>
            <person name="Arahal R.David."/>
        </authorList>
    </citation>
    <scope>NUCLEOTIDE SEQUENCE [LARGE SCALE GENOMIC DNA]</scope>
    <source>
        <strain evidence="2">CECT 4801</strain>
    </source>
</reference>
<accession>A0A0M6Y8Y6</accession>
<dbReference type="Pfam" id="PF03237">
    <property type="entry name" value="Terminase_6N"/>
    <property type="match status" value="1"/>
</dbReference>
<protein>
    <submittedName>
        <fullName evidence="1">Terminase-like family protein</fullName>
    </submittedName>
</protein>
<evidence type="ECO:0000313" key="2">
    <source>
        <dbReference type="Proteomes" id="UP000048926"/>
    </source>
</evidence>
<sequence length="479" mass="53807">MQLQLFPKQTLAFTSLATEILYGGAAGGGKSHLMRVAAVAWCIDVPGIQVYIFRRQYGDLFANHMEGPSGFLSLLSEWVEAGYVKINLSDNKIRFWNGSVIHLCHCQHEKDRFKYQGAEIHVLMIDELTHFTDKIYRFLRNRVRLSGLDIPAKYKGLFPRILCGSNPGGVGHTWVKSTFIDPKPELEIYRASDDEGGMLRQYIPAKMSDNPKLAEDDPDYEKRLKGLGDEALVRAMKDGDWNIALGAFFADVWKPGRIILPHFKIPNTWRVDRSFDWGSAKPSATIWWAETDGTEVEIPGRGPFAFPRGSLIAISEDYTWNGKPDEGLRLHSTELARRIKEIEGKLGLSQMIHPGPADNAIYDVQDGKSIASEMEKIGVRWIRSDKSPGSRVNGWDHMRKMLKNAAPTDEEGNALPVEEPGLWVMDNCRHIIRTLPALPRDENKPDDIDTKAEDHIADAARYRVAAPKRSVTSSKLGGT</sequence>
<dbReference type="EMBL" id="CXST01000002">
    <property type="protein sequence ID" value="CTQ45737.1"/>
    <property type="molecule type" value="Genomic_DNA"/>
</dbReference>
<name>A0A0M6Y8Y6_9HYPH</name>
<dbReference type="Gene3D" id="3.30.420.280">
    <property type="match status" value="1"/>
</dbReference>
<dbReference type="AlphaFoldDB" id="A0A0M6Y8Y6"/>
<evidence type="ECO:0000313" key="1">
    <source>
        <dbReference type="EMBL" id="CTQ45737.1"/>
    </source>
</evidence>
<proteinExistence type="predicted"/>
<gene>
    <name evidence="1" type="ORF">LAL4801_04192</name>
</gene>
<keyword evidence="2" id="KW-1185">Reference proteome</keyword>
<dbReference type="Gene3D" id="3.40.50.300">
    <property type="entry name" value="P-loop containing nucleotide triphosphate hydrolases"/>
    <property type="match status" value="1"/>
</dbReference>